<dbReference type="Proteomes" id="UP000053029">
    <property type="component" value="Unassembled WGS sequence"/>
</dbReference>
<protein>
    <submittedName>
        <fullName evidence="1">Uncharacterized protein</fullName>
    </submittedName>
</protein>
<organism evidence="1 2">
    <name type="scientific">Fonsecaea pedrosoi CBS 271.37</name>
    <dbReference type="NCBI Taxonomy" id="1442368"/>
    <lineage>
        <taxon>Eukaryota</taxon>
        <taxon>Fungi</taxon>
        <taxon>Dikarya</taxon>
        <taxon>Ascomycota</taxon>
        <taxon>Pezizomycotina</taxon>
        <taxon>Eurotiomycetes</taxon>
        <taxon>Chaetothyriomycetidae</taxon>
        <taxon>Chaetothyriales</taxon>
        <taxon>Herpotrichiellaceae</taxon>
        <taxon>Fonsecaea</taxon>
    </lineage>
</organism>
<evidence type="ECO:0000313" key="1">
    <source>
        <dbReference type="EMBL" id="KIW82486.1"/>
    </source>
</evidence>
<reference evidence="1 2" key="1">
    <citation type="submission" date="2015-01" db="EMBL/GenBank/DDBJ databases">
        <title>The Genome Sequence of Fonsecaea pedrosoi CBS 271.37.</title>
        <authorList>
            <consortium name="The Broad Institute Genomics Platform"/>
            <person name="Cuomo C."/>
            <person name="de Hoog S."/>
            <person name="Gorbushina A."/>
            <person name="Stielow B."/>
            <person name="Teixiera M."/>
            <person name="Abouelleil A."/>
            <person name="Chapman S.B."/>
            <person name="Priest M."/>
            <person name="Young S.K."/>
            <person name="Wortman J."/>
            <person name="Nusbaum C."/>
            <person name="Birren B."/>
        </authorList>
    </citation>
    <scope>NUCLEOTIDE SEQUENCE [LARGE SCALE GENOMIC DNA]</scope>
    <source>
        <strain evidence="1 2">CBS 271.37</strain>
    </source>
</reference>
<sequence length="90" mass="10439">MVDFVGELPLEWQPKWEQMRLDANGGSQLEEHEPLPGLRLEQMFDKHVEEPELKILLPFIERLTRFLPSDRISAQQALDILTAANDNLET</sequence>
<name>A0A0D2DXJ1_9EURO</name>
<dbReference type="VEuPathDB" id="FungiDB:Z517_05513"/>
<dbReference type="STRING" id="1442368.A0A0D2DXJ1"/>
<dbReference type="GeneID" id="25305003"/>
<keyword evidence="2" id="KW-1185">Reference proteome</keyword>
<dbReference type="HOGENOM" id="CLU_2440894_0_0_1"/>
<dbReference type="RefSeq" id="XP_013286294.1">
    <property type="nucleotide sequence ID" value="XM_013430840.1"/>
</dbReference>
<gene>
    <name evidence="1" type="ORF">Z517_05513</name>
</gene>
<accession>A0A0D2DXJ1</accession>
<proteinExistence type="predicted"/>
<dbReference type="AlphaFoldDB" id="A0A0D2DXJ1"/>
<evidence type="ECO:0000313" key="2">
    <source>
        <dbReference type="Proteomes" id="UP000053029"/>
    </source>
</evidence>
<dbReference type="EMBL" id="KN846971">
    <property type="protein sequence ID" value="KIW82486.1"/>
    <property type="molecule type" value="Genomic_DNA"/>
</dbReference>